<proteinExistence type="predicted"/>
<gene>
    <name evidence="1" type="ORF">EPIR_1340</name>
</gene>
<dbReference type="EMBL" id="CAHS01000014">
    <property type="protein sequence ID" value="CCG86705.1"/>
    <property type="molecule type" value="Genomic_DNA"/>
</dbReference>
<protein>
    <submittedName>
        <fullName evidence="1">Uncharacterized protein</fullName>
    </submittedName>
</protein>
<dbReference type="Proteomes" id="UP000018217">
    <property type="component" value="Unassembled WGS sequence"/>
</dbReference>
<keyword evidence="2" id="KW-1185">Reference proteome</keyword>
<accession>V5Z6P8</accession>
<organism evidence="1 2">
    <name type="scientific">Erwinia piriflorinigrans CFBP 5888</name>
    <dbReference type="NCBI Taxonomy" id="1161919"/>
    <lineage>
        <taxon>Bacteria</taxon>
        <taxon>Pseudomonadati</taxon>
        <taxon>Pseudomonadota</taxon>
        <taxon>Gammaproteobacteria</taxon>
        <taxon>Enterobacterales</taxon>
        <taxon>Erwiniaceae</taxon>
        <taxon>Erwinia</taxon>
    </lineage>
</organism>
<comment type="caution">
    <text evidence="1">The sequence shown here is derived from an EMBL/GenBank/DDBJ whole genome shotgun (WGS) entry which is preliminary data.</text>
</comment>
<reference evidence="1 2" key="1">
    <citation type="journal article" date="2013" name="Syst. Appl. Microbiol.">
        <title>Phylogenetic position and virulence apparatus of the pear flower necrosis pathogen Erwinia piriflorinigrans CFBP 5888T as assessed by comparative genomics.</title>
        <authorList>
            <person name="Smits T.H."/>
            <person name="Rezzonico F."/>
            <person name="Lopez M.M."/>
            <person name="Blom J."/>
            <person name="Goesmann A."/>
            <person name="Frey J.E."/>
            <person name="Duffy B."/>
        </authorList>
    </citation>
    <scope>NUCLEOTIDE SEQUENCE [LARGE SCALE GENOMIC DNA]</scope>
    <source>
        <strain evidence="2">CFBP5888</strain>
    </source>
</reference>
<dbReference type="AlphaFoldDB" id="V5Z6P8"/>
<evidence type="ECO:0000313" key="1">
    <source>
        <dbReference type="EMBL" id="CCG86705.1"/>
    </source>
</evidence>
<dbReference type="STRING" id="1161919.EPIR_1340"/>
<name>V5Z6P8_9GAMM</name>
<sequence length="47" mass="4846">MSGGILPPSYAIANAHPLVIAGLMSEHFGKAVAQNVTLYSPLNALLP</sequence>
<evidence type="ECO:0000313" key="2">
    <source>
        <dbReference type="Proteomes" id="UP000018217"/>
    </source>
</evidence>